<accession>A0A0L8HGE0</accession>
<dbReference type="GO" id="GO:0003677">
    <property type="term" value="F:DNA binding"/>
    <property type="evidence" value="ECO:0007669"/>
    <property type="project" value="InterPro"/>
</dbReference>
<evidence type="ECO:0000256" key="2">
    <source>
        <dbReference type="SAM" id="MobiDB-lite"/>
    </source>
</evidence>
<dbReference type="EMBL" id="KQ418306">
    <property type="protein sequence ID" value="KOF87850.1"/>
    <property type="molecule type" value="Genomic_DNA"/>
</dbReference>
<dbReference type="InterPro" id="IPR000558">
    <property type="entry name" value="Histone_H2B"/>
</dbReference>
<proteinExistence type="inferred from homology"/>
<organism evidence="3">
    <name type="scientific">Octopus bimaculoides</name>
    <name type="common">California two-spotted octopus</name>
    <dbReference type="NCBI Taxonomy" id="37653"/>
    <lineage>
        <taxon>Eukaryota</taxon>
        <taxon>Metazoa</taxon>
        <taxon>Spiralia</taxon>
        <taxon>Lophotrochozoa</taxon>
        <taxon>Mollusca</taxon>
        <taxon>Cephalopoda</taxon>
        <taxon>Coleoidea</taxon>
        <taxon>Octopodiformes</taxon>
        <taxon>Octopoda</taxon>
        <taxon>Incirrata</taxon>
        <taxon>Octopodidae</taxon>
        <taxon>Octopus</taxon>
    </lineage>
</organism>
<dbReference type="Gene3D" id="1.10.20.10">
    <property type="entry name" value="Histone, subunit A"/>
    <property type="match status" value="1"/>
</dbReference>
<feature type="compositionally biased region" description="Polar residues" evidence="2">
    <location>
        <begin position="1"/>
        <end position="10"/>
    </location>
</feature>
<dbReference type="AlphaFoldDB" id="A0A0L8HGE0"/>
<dbReference type="PRINTS" id="PR00621">
    <property type="entry name" value="HISTONEH2B"/>
</dbReference>
<reference evidence="3" key="1">
    <citation type="submission" date="2015-07" db="EMBL/GenBank/DDBJ databases">
        <title>MeaNS - Measles Nucleotide Surveillance Program.</title>
        <authorList>
            <person name="Tran T."/>
            <person name="Druce J."/>
        </authorList>
    </citation>
    <scope>NUCLEOTIDE SEQUENCE</scope>
    <source>
        <strain evidence="3">UCB-OBI-ISO-001</strain>
        <tissue evidence="3">Gonad</tissue>
    </source>
</reference>
<dbReference type="SUPFAM" id="SSF47113">
    <property type="entry name" value="Histone-fold"/>
    <property type="match status" value="1"/>
</dbReference>
<comment type="similarity">
    <text evidence="1">Belongs to the histone H2B family.</text>
</comment>
<dbReference type="InterPro" id="IPR009072">
    <property type="entry name" value="Histone-fold"/>
</dbReference>
<evidence type="ECO:0000256" key="1">
    <source>
        <dbReference type="ARBA" id="ARBA00006846"/>
    </source>
</evidence>
<protein>
    <recommendedName>
        <fullName evidence="4">Histone H2A/H2B/H3 domain-containing protein</fullName>
    </recommendedName>
</protein>
<dbReference type="GO" id="GO:0030527">
    <property type="term" value="F:structural constituent of chromatin"/>
    <property type="evidence" value="ECO:0007669"/>
    <property type="project" value="InterPro"/>
</dbReference>
<name>A0A0L8HGE0_OCTBM</name>
<feature type="region of interest" description="Disordered" evidence="2">
    <location>
        <begin position="1"/>
        <end position="28"/>
    </location>
</feature>
<dbReference type="PANTHER" id="PTHR23428">
    <property type="entry name" value="HISTONE H2B"/>
    <property type="match status" value="1"/>
</dbReference>
<dbReference type="GO" id="GO:0000786">
    <property type="term" value="C:nucleosome"/>
    <property type="evidence" value="ECO:0007669"/>
    <property type="project" value="InterPro"/>
</dbReference>
<dbReference type="GO" id="GO:0046982">
    <property type="term" value="F:protein heterodimerization activity"/>
    <property type="evidence" value="ECO:0007669"/>
    <property type="project" value="InterPro"/>
</dbReference>
<gene>
    <name evidence="3" type="ORF">OCBIM_22015988mg</name>
</gene>
<evidence type="ECO:0000313" key="3">
    <source>
        <dbReference type="EMBL" id="KOF87850.1"/>
    </source>
</evidence>
<sequence length="71" mass="8013">MPPAPSTTSKGLEKSSRSKASCPAGDKKYKKKRKESYSIYIYKVLKQFQPNTSISSKAMSIMKSFVRKNSF</sequence>
<dbReference type="STRING" id="37653.A0A0L8HGE0"/>
<evidence type="ECO:0008006" key="4">
    <source>
        <dbReference type="Google" id="ProtNLM"/>
    </source>
</evidence>